<dbReference type="InterPro" id="IPR036955">
    <property type="entry name" value="AP2/ERF_dom_sf"/>
</dbReference>
<dbReference type="PROSITE" id="PS51032">
    <property type="entry name" value="AP2_ERF"/>
    <property type="match status" value="1"/>
</dbReference>
<evidence type="ECO:0000313" key="6">
    <source>
        <dbReference type="Proteomes" id="UP000201630"/>
    </source>
</evidence>
<dbReference type="GO" id="GO:0004519">
    <property type="term" value="F:endonuclease activity"/>
    <property type="evidence" value="ECO:0007669"/>
    <property type="project" value="UniProtKB-KW"/>
</dbReference>
<dbReference type="SUPFAM" id="SSF54060">
    <property type="entry name" value="His-Me finger endonucleases"/>
    <property type="match status" value="1"/>
</dbReference>
<dbReference type="InterPro" id="IPR016177">
    <property type="entry name" value="DNA-bd_dom_sf"/>
</dbReference>
<protein>
    <submittedName>
        <fullName evidence="5">HNH family endonuclease</fullName>
    </submittedName>
</protein>
<dbReference type="Gene3D" id="3.30.730.10">
    <property type="entry name" value="AP2/ERF domain"/>
    <property type="match status" value="1"/>
</dbReference>
<keyword evidence="3" id="KW-0804">Transcription</keyword>
<dbReference type="GeneID" id="26630021"/>
<dbReference type="InterPro" id="IPR003615">
    <property type="entry name" value="HNH_nuc"/>
</dbReference>
<name>A0A0H4TJ11_9CAUD</name>
<evidence type="ECO:0000256" key="2">
    <source>
        <dbReference type="ARBA" id="ARBA00023125"/>
    </source>
</evidence>
<dbReference type="InterPro" id="IPR001471">
    <property type="entry name" value="AP2/ERF_dom"/>
</dbReference>
<dbReference type="SUPFAM" id="SSF54171">
    <property type="entry name" value="DNA-binding domain"/>
    <property type="match status" value="1"/>
</dbReference>
<keyword evidence="1" id="KW-0805">Transcription regulation</keyword>
<dbReference type="GO" id="GO:0003700">
    <property type="term" value="F:DNA-binding transcription factor activity"/>
    <property type="evidence" value="ECO:0007669"/>
    <property type="project" value="InterPro"/>
</dbReference>
<keyword evidence="5" id="KW-0378">Hydrolase</keyword>
<dbReference type="InterPro" id="IPR044925">
    <property type="entry name" value="His-Me_finger_sf"/>
</dbReference>
<proteinExistence type="predicted"/>
<dbReference type="GO" id="GO:0003677">
    <property type="term" value="F:DNA binding"/>
    <property type="evidence" value="ECO:0007669"/>
    <property type="project" value="UniProtKB-KW"/>
</dbReference>
<dbReference type="KEGG" id="vg:26630021"/>
<keyword evidence="6" id="KW-1185">Reference proteome</keyword>
<dbReference type="Proteomes" id="UP000201630">
    <property type="component" value="Segment"/>
</dbReference>
<evidence type="ECO:0000259" key="4">
    <source>
        <dbReference type="PROSITE" id="PS51032"/>
    </source>
</evidence>
<dbReference type="RefSeq" id="YP_009203031.1">
    <property type="nucleotide sequence ID" value="NC_028848.1"/>
</dbReference>
<keyword evidence="5" id="KW-0255">Endonuclease</keyword>
<accession>A0A0H4TJ11</accession>
<feature type="domain" description="AP2/ERF" evidence="4">
    <location>
        <begin position="112"/>
        <end position="162"/>
    </location>
</feature>
<organism evidence="5 6">
    <name type="scientific">Acinetobacter phage Fri1</name>
    <dbReference type="NCBI Taxonomy" id="1647373"/>
    <lineage>
        <taxon>Viruses</taxon>
        <taxon>Duplodnaviria</taxon>
        <taxon>Heunggongvirae</taxon>
        <taxon>Uroviricota</taxon>
        <taxon>Caudoviricetes</taxon>
        <taxon>Autographivirales</taxon>
        <taxon>Autoscriptoviridae</taxon>
        <taxon>Beijerinckvirinae</taxon>
        <taxon>Friunavirus</taxon>
        <taxon>Friunavirus Fri1</taxon>
    </lineage>
</organism>
<dbReference type="Pfam" id="PF13392">
    <property type="entry name" value="HNH_3"/>
    <property type="match status" value="1"/>
</dbReference>
<dbReference type="Gene3D" id="3.90.75.20">
    <property type="match status" value="1"/>
</dbReference>
<dbReference type="EMBL" id="KR149290">
    <property type="protein sequence ID" value="AKQ06829.1"/>
    <property type="molecule type" value="Genomic_DNA"/>
</dbReference>
<keyword evidence="5" id="KW-0540">Nuclease</keyword>
<dbReference type="OrthoDB" id="21336at10239"/>
<sequence length="162" mass="18613">MIRKFLTILLSLLKENTMYLENEFKLEGEQLRSLRSGKIINGYLNNVGYLVVAVGKKKYLYHRVKFYLAHGYLPKVVDHINGQRTDNRLTNLRAATYSLNNHNTHNRKNATGVKGVYLKHRYGKTRYRAKIVVQGKGIELGLFDVLADAKAAYDKAAEKYYG</sequence>
<evidence type="ECO:0000313" key="5">
    <source>
        <dbReference type="EMBL" id="AKQ06829.1"/>
    </source>
</evidence>
<evidence type="ECO:0000256" key="1">
    <source>
        <dbReference type="ARBA" id="ARBA00023015"/>
    </source>
</evidence>
<keyword evidence="2" id="KW-0238">DNA-binding</keyword>
<evidence type="ECO:0000256" key="3">
    <source>
        <dbReference type="ARBA" id="ARBA00023163"/>
    </source>
</evidence>
<reference evidence="5 6" key="1">
    <citation type="submission" date="2015-04" db="EMBL/GenBank/DDBJ databases">
        <authorList>
            <person name="Shneider M.M."/>
            <person name="Klumpp J."/>
            <person name="Miroshnikov K.A."/>
            <person name="Leiman P.G."/>
        </authorList>
    </citation>
    <scope>NUCLEOTIDE SEQUENCE [LARGE SCALE GENOMIC DNA]</scope>
</reference>
<gene>
    <name evidence="5" type="ORF">Fri1_25</name>
</gene>